<name>A0AAE0FVK0_9CHLO</name>
<feature type="non-terminal residue" evidence="1">
    <location>
        <position position="1"/>
    </location>
</feature>
<accession>A0AAE0FVK0</accession>
<evidence type="ECO:0000313" key="1">
    <source>
        <dbReference type="EMBL" id="KAK3266724.1"/>
    </source>
</evidence>
<dbReference type="EMBL" id="LGRX02012867">
    <property type="protein sequence ID" value="KAK3266724.1"/>
    <property type="molecule type" value="Genomic_DNA"/>
</dbReference>
<protein>
    <submittedName>
        <fullName evidence="1">Uncharacterized protein</fullName>
    </submittedName>
</protein>
<comment type="caution">
    <text evidence="1">The sequence shown here is derived from an EMBL/GenBank/DDBJ whole genome shotgun (WGS) entry which is preliminary data.</text>
</comment>
<dbReference type="Proteomes" id="UP001190700">
    <property type="component" value="Unassembled WGS sequence"/>
</dbReference>
<keyword evidence="2" id="KW-1185">Reference proteome</keyword>
<sequence length="95" mass="9605">AAAKLAEEGGWRVTKDMIEIGTLGGGSDVNGIAASTTTGGRGGALLPVQSSLGSGKVLEDITVAAILSQPGMVRDDGEAVLVMAFRNMSQVCDKQ</sequence>
<proteinExistence type="predicted"/>
<organism evidence="1 2">
    <name type="scientific">Cymbomonas tetramitiformis</name>
    <dbReference type="NCBI Taxonomy" id="36881"/>
    <lineage>
        <taxon>Eukaryota</taxon>
        <taxon>Viridiplantae</taxon>
        <taxon>Chlorophyta</taxon>
        <taxon>Pyramimonadophyceae</taxon>
        <taxon>Pyramimonadales</taxon>
        <taxon>Pyramimonadaceae</taxon>
        <taxon>Cymbomonas</taxon>
    </lineage>
</organism>
<reference evidence="1 2" key="1">
    <citation type="journal article" date="2015" name="Genome Biol. Evol.">
        <title>Comparative Genomics of a Bacterivorous Green Alga Reveals Evolutionary Causalities and Consequences of Phago-Mixotrophic Mode of Nutrition.</title>
        <authorList>
            <person name="Burns J.A."/>
            <person name="Paasch A."/>
            <person name="Narechania A."/>
            <person name="Kim E."/>
        </authorList>
    </citation>
    <scope>NUCLEOTIDE SEQUENCE [LARGE SCALE GENOMIC DNA]</scope>
    <source>
        <strain evidence="1 2">PLY_AMNH</strain>
    </source>
</reference>
<gene>
    <name evidence="1" type="ORF">CYMTET_24675</name>
</gene>
<evidence type="ECO:0000313" key="2">
    <source>
        <dbReference type="Proteomes" id="UP001190700"/>
    </source>
</evidence>
<dbReference type="AlphaFoldDB" id="A0AAE0FVK0"/>